<dbReference type="EMBL" id="JAKIKS010000132">
    <property type="protein sequence ID" value="MCL1127159.1"/>
    <property type="molecule type" value="Genomic_DNA"/>
</dbReference>
<comment type="caution">
    <text evidence="1">The sequence shown here is derived from an EMBL/GenBank/DDBJ whole genome shotgun (WGS) entry which is preliminary data.</text>
</comment>
<reference evidence="1 2" key="1">
    <citation type="submission" date="2022-01" db="EMBL/GenBank/DDBJ databases">
        <title>Whole genome-based taxonomy of the Shewanellaceae.</title>
        <authorList>
            <person name="Martin-Rodriguez A.J."/>
        </authorList>
    </citation>
    <scope>NUCLEOTIDE SEQUENCE [LARGE SCALE GENOMIC DNA]</scope>
    <source>
        <strain evidence="1 2">DSM 17177</strain>
    </source>
</reference>
<dbReference type="RefSeq" id="WP_248942555.1">
    <property type="nucleotide sequence ID" value="NZ_JAKIKS010000132.1"/>
</dbReference>
<sequence length="147" mass="17301">MPDMHEYSKLKIALEYLESAVDEYDIHHRYFSSMNLAFVAEELLGKFVRVHTGKPDRHTKSIDSLLKVQHKFDLGFRDRKKLQKLLLNGKNSIKHMDNVDEHMAKLYYPVDIEAFWAIESAIENIKLLDFPIPDKVQSFLDNYECVE</sequence>
<keyword evidence="2" id="KW-1185">Reference proteome</keyword>
<name>A0ABT0LHI5_9GAMM</name>
<evidence type="ECO:0000313" key="1">
    <source>
        <dbReference type="EMBL" id="MCL1127159.1"/>
    </source>
</evidence>
<protein>
    <recommendedName>
        <fullName evidence="3">HEPN domain-containing protein</fullName>
    </recommendedName>
</protein>
<dbReference type="Proteomes" id="UP001203423">
    <property type="component" value="Unassembled WGS sequence"/>
</dbReference>
<evidence type="ECO:0008006" key="3">
    <source>
        <dbReference type="Google" id="ProtNLM"/>
    </source>
</evidence>
<proteinExistence type="predicted"/>
<evidence type="ECO:0000313" key="2">
    <source>
        <dbReference type="Proteomes" id="UP001203423"/>
    </source>
</evidence>
<gene>
    <name evidence="1" type="ORF">L2764_22415</name>
</gene>
<accession>A0ABT0LHI5</accession>
<organism evidence="1 2">
    <name type="scientific">Shewanella surugensis</name>
    <dbReference type="NCBI Taxonomy" id="212020"/>
    <lineage>
        <taxon>Bacteria</taxon>
        <taxon>Pseudomonadati</taxon>
        <taxon>Pseudomonadota</taxon>
        <taxon>Gammaproteobacteria</taxon>
        <taxon>Alteromonadales</taxon>
        <taxon>Shewanellaceae</taxon>
        <taxon>Shewanella</taxon>
    </lineage>
</organism>